<dbReference type="PANTHER" id="PTHR13939:SF0">
    <property type="entry name" value="NMN AMIDOHYDROLASE-LIKE PROTEIN YFAY"/>
    <property type="match status" value="1"/>
</dbReference>
<dbReference type="InterPro" id="IPR050101">
    <property type="entry name" value="CinA"/>
</dbReference>
<sequence length="162" mass="18341">MSEVLRNYFKLPNDDKTSPAMKLAMVPKTSELLWGTQRRTGTRAIFPIVRLRNVHVFPGIPQLCEKAFDQIEDLLFSKEGNRFFSHKIFLNIDELPIASTVETIAQKYKDVATIGSYPKINHSYYKTKLTIDSTDKDAAESVLGDLTTALKGFVLFCFGEIC</sequence>
<protein>
    <recommendedName>
        <fullName evidence="1">FAD synthase middle domain-containing protein</fullName>
    </recommendedName>
</protein>
<dbReference type="InterPro" id="IPR036425">
    <property type="entry name" value="MoaB/Mog-like_dom_sf"/>
</dbReference>
<evidence type="ECO:0000313" key="3">
    <source>
        <dbReference type="WBParaSite" id="PSAMB.scaffold7122size8188.g29619.t1"/>
    </source>
</evidence>
<dbReference type="PANTHER" id="PTHR13939">
    <property type="entry name" value="NICOTINAMIDE-NUCLEOTIDE AMIDOHYDROLASE PNCC"/>
    <property type="match status" value="1"/>
</dbReference>
<reference evidence="3" key="1">
    <citation type="submission" date="2022-11" db="UniProtKB">
        <authorList>
            <consortium name="WormBaseParasite"/>
        </authorList>
    </citation>
    <scope>IDENTIFICATION</scope>
</reference>
<dbReference type="AlphaFoldDB" id="A0A914X7X0"/>
<name>A0A914X7X0_9BILA</name>
<dbReference type="WBParaSite" id="PSAMB.scaffold7122size8188.g29619.t1">
    <property type="protein sequence ID" value="PSAMB.scaffold7122size8188.g29619.t1"/>
    <property type="gene ID" value="PSAMB.scaffold7122size8188.g29619"/>
</dbReference>
<dbReference type="Gene3D" id="3.40.980.10">
    <property type="entry name" value="MoaB/Mog-like domain"/>
    <property type="match status" value="1"/>
</dbReference>
<keyword evidence="2" id="KW-1185">Reference proteome</keyword>
<evidence type="ECO:0000313" key="2">
    <source>
        <dbReference type="Proteomes" id="UP000887566"/>
    </source>
</evidence>
<organism evidence="2 3">
    <name type="scientific">Plectus sambesii</name>
    <dbReference type="NCBI Taxonomy" id="2011161"/>
    <lineage>
        <taxon>Eukaryota</taxon>
        <taxon>Metazoa</taxon>
        <taxon>Ecdysozoa</taxon>
        <taxon>Nematoda</taxon>
        <taxon>Chromadorea</taxon>
        <taxon>Plectida</taxon>
        <taxon>Plectina</taxon>
        <taxon>Plectoidea</taxon>
        <taxon>Plectidae</taxon>
        <taxon>Plectus</taxon>
    </lineage>
</organism>
<feature type="domain" description="FAD synthase middle" evidence="1">
    <location>
        <begin position="82"/>
        <end position="152"/>
    </location>
</feature>
<accession>A0A914X7X0</accession>
<proteinExistence type="predicted"/>
<dbReference type="InterPro" id="IPR056596">
    <property type="entry name" value="FLAD1_M"/>
</dbReference>
<evidence type="ECO:0000259" key="1">
    <source>
        <dbReference type="Pfam" id="PF24102"/>
    </source>
</evidence>
<dbReference type="Proteomes" id="UP000887566">
    <property type="component" value="Unplaced"/>
</dbReference>
<dbReference type="Pfam" id="PF24102">
    <property type="entry name" value="FLAD1_M"/>
    <property type="match status" value="1"/>
</dbReference>